<dbReference type="InterPro" id="IPR050963">
    <property type="entry name" value="Sirohydro_Cobaltochel/CbiX"/>
</dbReference>
<dbReference type="PROSITE" id="PS51257">
    <property type="entry name" value="PROKAR_LIPOPROTEIN"/>
    <property type="match status" value="1"/>
</dbReference>
<feature type="chain" id="PRO_5043902177" description="GLUG domain-containing protein" evidence="1">
    <location>
        <begin position="25"/>
        <end position="787"/>
    </location>
</feature>
<dbReference type="RefSeq" id="WP_256181664.1">
    <property type="nucleotide sequence ID" value="NZ_DBEWVB010000165.1"/>
</dbReference>
<proteinExistence type="predicted"/>
<dbReference type="EMBL" id="JANFYT010000008">
    <property type="protein sequence ID" value="MCQ4813785.1"/>
    <property type="molecule type" value="Genomic_DNA"/>
</dbReference>
<evidence type="ECO:0000256" key="1">
    <source>
        <dbReference type="SAM" id="SignalP"/>
    </source>
</evidence>
<accession>A0AAW5JZ05</accession>
<sequence>MKNRKNFCLLSMLLMLAMAVFVSGGCGGGSSGSSEFAGGVGTAENPWRIETAKQLEAVRSHLGGHFALTKDLDLSGYEDWQPIGSFKAISEEDDETPAPEAAFTGTFDGGGHSISNVKVASAQPGMGTGLFGCMTGDGAIIKNLTVVNAEINGGAGTGAVVGYAHAPESADVRIESVVLSGDNKVSGTSLTGGLAGAVGGPVLVKGCTARADVVLNGDGMRGTGQGVGIVVGGGEGCNIEDSHAVGGSVTANGRATMSIGGFAGCAQESGYVKNCSVSDVTVTVNDATSSMIGGLLGHAGAPDVTPTEISGCTTKNVTIRVSDGASRIGMIVGGGFYCPLYVAYFPVPNAFNVTDCKADGSIEGGRVVGTVAGYVYNNSTVKDCTANVTVNGAAGQQIGGDDKSTPLASFEFTAGGRGTEADPWRIETADQLNCVRNNLGGHYVLMNDVALSGYRNWQPIGSFKPVEGTEEDPQPEAAFTGVFDGGGHTVSSITVNAPQAMGTGLFGCMTGDGAAVKNLTVEDAKVNGLMCVAGVVGYAHAPESADVRIEKVTLTGSNKMNAAAMVGGIAGGVAGPVLLKGCYAQADVVMEGDGAQGMGQGAGLIVGGGEVCNFDDCHATGGSVTAKGNATAGIGALAGCAMSSKYVKDCSAKDVKVVVESPTSALISGLVGYAGTTSGAKTQISGCKTDNVTVAVTAGSKRIGMIVGGGFYFDAYKEFYPEPTAFEVKDCGAKGSISGGGIVGTIIGYAYDNSTAADDCTADVTVNGAASLKKIGGDKSSDPLSTL</sequence>
<dbReference type="AlphaFoldDB" id="A0AAW5JZ05"/>
<name>A0AAW5JZ05_9BACT</name>
<reference evidence="2 3" key="1">
    <citation type="submission" date="2022-06" db="EMBL/GenBank/DDBJ databases">
        <title>Isolation of gut microbiota from human fecal samples.</title>
        <authorList>
            <person name="Pamer E.G."/>
            <person name="Barat B."/>
            <person name="Waligurski E."/>
            <person name="Medina S."/>
            <person name="Paddock L."/>
            <person name="Mostad J."/>
        </authorList>
    </citation>
    <scope>NUCLEOTIDE SEQUENCE [LARGE SCALE GENOMIC DNA]</scope>
    <source>
        <strain evidence="2 3">DFI.9.90</strain>
    </source>
</reference>
<feature type="signal peptide" evidence="1">
    <location>
        <begin position="1"/>
        <end position="24"/>
    </location>
</feature>
<protein>
    <recommendedName>
        <fullName evidence="4">GLUG domain-containing protein</fullName>
    </recommendedName>
</protein>
<comment type="caution">
    <text evidence="2">The sequence shown here is derived from an EMBL/GenBank/DDBJ whole genome shotgun (WGS) entry which is preliminary data.</text>
</comment>
<keyword evidence="1" id="KW-0732">Signal</keyword>
<dbReference type="PANTHER" id="PTHR33542">
    <property type="entry name" value="SIROHYDROCHLORIN FERROCHELATASE, CHLOROPLASTIC"/>
    <property type="match status" value="1"/>
</dbReference>
<dbReference type="Gene3D" id="2.160.20.110">
    <property type="match status" value="2"/>
</dbReference>
<dbReference type="PANTHER" id="PTHR33542:SF3">
    <property type="entry name" value="SIROHYDROCHLORIN FERROCHELATASE, CHLOROPLASTIC"/>
    <property type="match status" value="1"/>
</dbReference>
<evidence type="ECO:0000313" key="2">
    <source>
        <dbReference type="EMBL" id="MCQ4813785.1"/>
    </source>
</evidence>
<evidence type="ECO:0008006" key="4">
    <source>
        <dbReference type="Google" id="ProtNLM"/>
    </source>
</evidence>
<evidence type="ECO:0000313" key="3">
    <source>
        <dbReference type="Proteomes" id="UP001205919"/>
    </source>
</evidence>
<dbReference type="Proteomes" id="UP001205919">
    <property type="component" value="Unassembled WGS sequence"/>
</dbReference>
<organism evidence="2 3">
    <name type="scientific">Cloacibacillus evryensis</name>
    <dbReference type="NCBI Taxonomy" id="508460"/>
    <lineage>
        <taxon>Bacteria</taxon>
        <taxon>Thermotogati</taxon>
        <taxon>Synergistota</taxon>
        <taxon>Synergistia</taxon>
        <taxon>Synergistales</taxon>
        <taxon>Synergistaceae</taxon>
        <taxon>Cloacibacillus</taxon>
    </lineage>
</organism>
<gene>
    <name evidence="2" type="ORF">NE630_05000</name>
</gene>
<keyword evidence="3" id="KW-1185">Reference proteome</keyword>